<evidence type="ECO:0000313" key="5">
    <source>
        <dbReference type="EMBL" id="CAJ1402998.1"/>
    </source>
</evidence>
<dbReference type="AlphaFoldDB" id="A0AA36NI02"/>
<feature type="compositionally biased region" description="Low complexity" evidence="2">
    <location>
        <begin position="276"/>
        <end position="288"/>
    </location>
</feature>
<keyword evidence="1" id="KW-0862">Zinc</keyword>
<dbReference type="Gene3D" id="3.10.310.50">
    <property type="match status" value="1"/>
</dbReference>
<organism evidence="5 6">
    <name type="scientific">Effrenium voratum</name>
    <dbReference type="NCBI Taxonomy" id="2562239"/>
    <lineage>
        <taxon>Eukaryota</taxon>
        <taxon>Sar</taxon>
        <taxon>Alveolata</taxon>
        <taxon>Dinophyceae</taxon>
        <taxon>Suessiales</taxon>
        <taxon>Symbiodiniaceae</taxon>
        <taxon>Effrenium</taxon>
    </lineage>
</organism>
<sequence length="304" mass="32963">MGYFGRILFSRLFAKAVMDHWKVGKAACNNGIVLALAVTDRLMHIATGKGAKEHLPDAELEVVIERMKPLLRDGQYADAAEQAVSDVARILSGESFRPSGLAAVAQYVPVFLFGGIFLFVMGDNCRKQRRYRRCKRALTQIEQERAKATAERLQVESCSICLETFAENKAPTRLLPCGHTFHSACVDGWEESKGTCPICRCSTDTGDAARPGVTTRARAGSSGGFYDDEYRFRIRRAHSIWPEYVSDSMAQRWCAPHFSGPLVADVSFIRSSPSYSSNRGSGSGSSTSFGGGHSGGGGGAGGSW</sequence>
<protein>
    <recommendedName>
        <fullName evidence="4">RING-type domain-containing protein</fullName>
    </recommendedName>
</protein>
<proteinExistence type="predicted"/>
<keyword evidence="3" id="KW-0472">Membrane</keyword>
<dbReference type="SMART" id="SM00184">
    <property type="entry name" value="RING"/>
    <property type="match status" value="1"/>
</dbReference>
<feature type="region of interest" description="Disordered" evidence="2">
    <location>
        <begin position="276"/>
        <end position="304"/>
    </location>
</feature>
<keyword evidence="6" id="KW-1185">Reference proteome</keyword>
<feature type="transmembrane region" description="Helical" evidence="3">
    <location>
        <begin position="101"/>
        <end position="122"/>
    </location>
</feature>
<dbReference type="Proteomes" id="UP001178507">
    <property type="component" value="Unassembled WGS sequence"/>
</dbReference>
<keyword evidence="1" id="KW-0863">Zinc-finger</keyword>
<dbReference type="GO" id="GO:0008270">
    <property type="term" value="F:zinc ion binding"/>
    <property type="evidence" value="ECO:0007669"/>
    <property type="project" value="UniProtKB-KW"/>
</dbReference>
<evidence type="ECO:0000313" key="6">
    <source>
        <dbReference type="Proteomes" id="UP001178507"/>
    </source>
</evidence>
<dbReference type="PANTHER" id="PTHR30373:SF2">
    <property type="entry name" value="UPF0603 PROTEIN YGCG"/>
    <property type="match status" value="1"/>
</dbReference>
<dbReference type="InterPro" id="IPR007621">
    <property type="entry name" value="TPM_dom"/>
</dbReference>
<dbReference type="SUPFAM" id="SSF57850">
    <property type="entry name" value="RING/U-box"/>
    <property type="match status" value="1"/>
</dbReference>
<dbReference type="InterPro" id="IPR013083">
    <property type="entry name" value="Znf_RING/FYVE/PHD"/>
</dbReference>
<evidence type="ECO:0000256" key="2">
    <source>
        <dbReference type="SAM" id="MobiDB-lite"/>
    </source>
</evidence>
<evidence type="ECO:0000256" key="3">
    <source>
        <dbReference type="SAM" id="Phobius"/>
    </source>
</evidence>
<dbReference type="InterPro" id="IPR001841">
    <property type="entry name" value="Znf_RING"/>
</dbReference>
<dbReference type="PANTHER" id="PTHR30373">
    <property type="entry name" value="UPF0603 PROTEIN YGCG"/>
    <property type="match status" value="1"/>
</dbReference>
<dbReference type="EMBL" id="CAUJNA010003476">
    <property type="protein sequence ID" value="CAJ1402998.1"/>
    <property type="molecule type" value="Genomic_DNA"/>
</dbReference>
<dbReference type="Gene3D" id="3.30.40.10">
    <property type="entry name" value="Zinc/RING finger domain, C3HC4 (zinc finger)"/>
    <property type="match status" value="1"/>
</dbReference>
<keyword evidence="1" id="KW-0479">Metal-binding</keyword>
<feature type="domain" description="RING-type" evidence="4">
    <location>
        <begin position="158"/>
        <end position="200"/>
    </location>
</feature>
<keyword evidence="3" id="KW-1133">Transmembrane helix</keyword>
<dbReference type="Pfam" id="PF04536">
    <property type="entry name" value="TPM_phosphatase"/>
    <property type="match status" value="1"/>
</dbReference>
<evidence type="ECO:0000256" key="1">
    <source>
        <dbReference type="PROSITE-ProRule" id="PRU00175"/>
    </source>
</evidence>
<dbReference type="CDD" id="cd16454">
    <property type="entry name" value="RING-H2_PA-TM-RING"/>
    <property type="match status" value="1"/>
</dbReference>
<feature type="compositionally biased region" description="Gly residues" evidence="2">
    <location>
        <begin position="289"/>
        <end position="304"/>
    </location>
</feature>
<accession>A0AA36NI02</accession>
<dbReference type="PROSITE" id="PS50089">
    <property type="entry name" value="ZF_RING_2"/>
    <property type="match status" value="1"/>
</dbReference>
<gene>
    <name evidence="5" type="ORF">EVOR1521_LOCUS25765</name>
</gene>
<dbReference type="Pfam" id="PF13639">
    <property type="entry name" value="zf-RING_2"/>
    <property type="match status" value="1"/>
</dbReference>
<comment type="caution">
    <text evidence="5">The sequence shown here is derived from an EMBL/GenBank/DDBJ whole genome shotgun (WGS) entry which is preliminary data.</text>
</comment>
<keyword evidence="3" id="KW-0812">Transmembrane</keyword>
<reference evidence="5" key="1">
    <citation type="submission" date="2023-08" db="EMBL/GenBank/DDBJ databases">
        <authorList>
            <person name="Chen Y."/>
            <person name="Shah S."/>
            <person name="Dougan E. K."/>
            <person name="Thang M."/>
            <person name="Chan C."/>
        </authorList>
    </citation>
    <scope>NUCLEOTIDE SEQUENCE</scope>
</reference>
<name>A0AA36NI02_9DINO</name>
<evidence type="ECO:0000259" key="4">
    <source>
        <dbReference type="PROSITE" id="PS50089"/>
    </source>
</evidence>